<evidence type="ECO:0000313" key="2">
    <source>
        <dbReference type="EMBL" id="KAK3274939.1"/>
    </source>
</evidence>
<reference evidence="2 3" key="1">
    <citation type="journal article" date="2015" name="Genome Biol. Evol.">
        <title>Comparative Genomics of a Bacterivorous Green Alga Reveals Evolutionary Causalities and Consequences of Phago-Mixotrophic Mode of Nutrition.</title>
        <authorList>
            <person name="Burns J.A."/>
            <person name="Paasch A."/>
            <person name="Narechania A."/>
            <person name="Kim E."/>
        </authorList>
    </citation>
    <scope>NUCLEOTIDE SEQUENCE [LARGE SCALE GENOMIC DNA]</scope>
    <source>
        <strain evidence="2 3">PLY_AMNH</strain>
    </source>
</reference>
<name>A0AAE0L7S9_9CHLO</name>
<dbReference type="AlphaFoldDB" id="A0AAE0L7S9"/>
<organism evidence="2 3">
    <name type="scientific">Cymbomonas tetramitiformis</name>
    <dbReference type="NCBI Taxonomy" id="36881"/>
    <lineage>
        <taxon>Eukaryota</taxon>
        <taxon>Viridiplantae</taxon>
        <taxon>Chlorophyta</taxon>
        <taxon>Pyramimonadophyceae</taxon>
        <taxon>Pyramimonadales</taxon>
        <taxon>Pyramimonadaceae</taxon>
        <taxon>Cymbomonas</taxon>
    </lineage>
</organism>
<feature type="region of interest" description="Disordered" evidence="1">
    <location>
        <begin position="1"/>
        <end position="65"/>
    </location>
</feature>
<sequence>MRPEPGQDSGKGRRRSAEGTWGETKLVVAQQIGSCRGEEEADQGPDERQYGPPEGSEAATSKAYREAVMRGPIMARIGELQRDRHHVFHGEGDSHDPISFGEEGDEAPVAGVEPEEAHEARGGREEPELQTQAGVEPRIFGHTPEDPRVGTKRVMSLREWVLAQVAKGAVRTGDLFRLAVASGFPRDAMRLMTTHLVSGEKVVWATHPPVNDN</sequence>
<dbReference type="EMBL" id="LGRX02007476">
    <property type="protein sequence ID" value="KAK3274939.1"/>
    <property type="molecule type" value="Genomic_DNA"/>
</dbReference>
<accession>A0AAE0L7S9</accession>
<dbReference type="Proteomes" id="UP001190700">
    <property type="component" value="Unassembled WGS sequence"/>
</dbReference>
<gene>
    <name evidence="2" type="ORF">CYMTET_16910</name>
</gene>
<comment type="caution">
    <text evidence="2">The sequence shown here is derived from an EMBL/GenBank/DDBJ whole genome shotgun (WGS) entry which is preliminary data.</text>
</comment>
<evidence type="ECO:0000313" key="3">
    <source>
        <dbReference type="Proteomes" id="UP001190700"/>
    </source>
</evidence>
<proteinExistence type="predicted"/>
<protein>
    <submittedName>
        <fullName evidence="2">Uncharacterized protein</fullName>
    </submittedName>
</protein>
<keyword evidence="3" id="KW-1185">Reference proteome</keyword>
<evidence type="ECO:0000256" key="1">
    <source>
        <dbReference type="SAM" id="MobiDB-lite"/>
    </source>
</evidence>